<dbReference type="PANTHER" id="PTHR24321:SF8">
    <property type="entry name" value="ESTRADIOL 17-BETA-DEHYDROGENASE 8-RELATED"/>
    <property type="match status" value="1"/>
</dbReference>
<name>A0A6G1WH52_9HYPH</name>
<evidence type="ECO:0000256" key="2">
    <source>
        <dbReference type="ARBA" id="ARBA00023002"/>
    </source>
</evidence>
<dbReference type="InterPro" id="IPR002347">
    <property type="entry name" value="SDR_fam"/>
</dbReference>
<dbReference type="SUPFAM" id="SSF51735">
    <property type="entry name" value="NAD(P)-binding Rossmann-fold domains"/>
    <property type="match status" value="1"/>
</dbReference>
<evidence type="ECO:0000256" key="1">
    <source>
        <dbReference type="ARBA" id="ARBA00006484"/>
    </source>
</evidence>
<dbReference type="PROSITE" id="PS00061">
    <property type="entry name" value="ADH_SHORT"/>
    <property type="match status" value="1"/>
</dbReference>
<gene>
    <name evidence="5" type="ORF">BMJ33_01420</name>
    <name evidence="4" type="ORF">GHJ91_07475</name>
</gene>
<dbReference type="EMBL" id="NBUC01000010">
    <property type="protein sequence ID" value="PLU09331.1"/>
    <property type="molecule type" value="Genomic_DNA"/>
</dbReference>
<accession>A0A6G1WH52</accession>
<reference evidence="4" key="1">
    <citation type="journal article" date="2013" name="Genome Biol.">
        <title>Comparative genomics of the core and accessory genomes of 48 Sinorhizobium strains comprising five genospecies.</title>
        <authorList>
            <person name="Sugawara M."/>
            <person name="Epstein B."/>
            <person name="Badgley B.D."/>
            <person name="Unno T."/>
            <person name="Xu L."/>
            <person name="Reese J."/>
            <person name="Gyaneshwar P."/>
            <person name="Denny R."/>
            <person name="Mudge J."/>
            <person name="Bharti A.K."/>
            <person name="Farmer A.D."/>
            <person name="May G.D."/>
            <person name="Woodward J.E."/>
            <person name="Medigue C."/>
            <person name="Vallenet D."/>
            <person name="Lajus A."/>
            <person name="Rouy Z."/>
            <person name="Martinez-Vaz B."/>
            <person name="Tiffin P."/>
            <person name="Young N.D."/>
            <person name="Sadowsky M.J."/>
        </authorList>
    </citation>
    <scope>NUCLEOTIDE SEQUENCE</scope>
    <source>
        <strain evidence="4">M1</strain>
    </source>
</reference>
<protein>
    <submittedName>
        <fullName evidence="4">SDR family oxidoreductase</fullName>
    </submittedName>
</protein>
<dbReference type="EMBL" id="WISB01000042">
    <property type="protein sequence ID" value="MQW69022.1"/>
    <property type="molecule type" value="Genomic_DNA"/>
</dbReference>
<dbReference type="GO" id="GO:0016491">
    <property type="term" value="F:oxidoreductase activity"/>
    <property type="evidence" value="ECO:0007669"/>
    <property type="project" value="UniProtKB-KW"/>
</dbReference>
<evidence type="ECO:0000313" key="5">
    <source>
        <dbReference type="EMBL" id="PLU09331.1"/>
    </source>
</evidence>
<keyword evidence="2" id="KW-0560">Oxidoreductase</keyword>
<dbReference type="PRINTS" id="PR00081">
    <property type="entry name" value="GDHRDH"/>
</dbReference>
<dbReference type="AlphaFoldDB" id="A0A6G1WH52"/>
<sequence>MSHDPRLHLRGHLSRPHRRIPARHRPDARGPERCACRTITLSQKTGETTVTIDKPVALVTGAASGIGAATAADLLGKGYITYALDRDSAMLSSLGPSANLRCLTVDVADEEALAATVRQVIEAEGRLDAVAAVAGISLTASLTETRSEDWDAVQRVNLRAVYLLGKLTAPHLEASGAGSFVAVASELGTVGQLGLAAYGAAKAGVINLVRVMALEYATRGVRFNAVAPGGVATPMMEREQKRLGLTVEDAARNIPMARLARPSEIASVIAFLLGREASFVTGATFVADGGYTAR</sequence>
<dbReference type="FunFam" id="3.40.50.720:FF:000084">
    <property type="entry name" value="Short-chain dehydrogenase reductase"/>
    <property type="match status" value="1"/>
</dbReference>
<proteinExistence type="inferred from homology"/>
<evidence type="ECO:0000313" key="6">
    <source>
        <dbReference type="Proteomes" id="UP001190825"/>
    </source>
</evidence>
<keyword evidence="6" id="KW-1185">Reference proteome</keyword>
<feature type="compositionally biased region" description="Basic residues" evidence="3">
    <location>
        <begin position="8"/>
        <end position="23"/>
    </location>
</feature>
<dbReference type="InterPro" id="IPR020904">
    <property type="entry name" value="Sc_DH/Rdtase_CS"/>
</dbReference>
<comment type="caution">
    <text evidence="4">The sequence shown here is derived from an EMBL/GenBank/DDBJ whole genome shotgun (WGS) entry which is preliminary data.</text>
</comment>
<comment type="similarity">
    <text evidence="1">Belongs to the short-chain dehydrogenases/reductases (SDR) family.</text>
</comment>
<dbReference type="Gene3D" id="3.40.50.720">
    <property type="entry name" value="NAD(P)-binding Rossmann-like Domain"/>
    <property type="match status" value="1"/>
</dbReference>
<dbReference type="CDD" id="cd05233">
    <property type="entry name" value="SDR_c"/>
    <property type="match status" value="1"/>
</dbReference>
<feature type="region of interest" description="Disordered" evidence="3">
    <location>
        <begin position="1"/>
        <end position="31"/>
    </location>
</feature>
<reference evidence="5 6" key="3">
    <citation type="journal article" date="2018" name="FEMS Microbiol. Ecol.">
        <title>Co-invading symbiotic mutualists of Medicago polymorpha retain high ancestral diversity and contain diverse accessory genomes.</title>
        <authorList>
            <person name="Porter S.S."/>
            <person name="Faber-Hammond J.J."/>
            <person name="Friesen M.L."/>
        </authorList>
    </citation>
    <scope>NUCLEOTIDE SEQUENCE [LARGE SCALE GENOMIC DNA]</scope>
    <source>
        <strain evidence="5 6">Str16</strain>
    </source>
</reference>
<evidence type="ECO:0000313" key="4">
    <source>
        <dbReference type="EMBL" id="MQW69022.1"/>
    </source>
</evidence>
<dbReference type="Pfam" id="PF13561">
    <property type="entry name" value="adh_short_C2"/>
    <property type="match status" value="1"/>
</dbReference>
<dbReference type="Proteomes" id="UP001190825">
    <property type="component" value="Unassembled WGS sequence"/>
</dbReference>
<evidence type="ECO:0000256" key="3">
    <source>
        <dbReference type="SAM" id="MobiDB-lite"/>
    </source>
</evidence>
<dbReference type="PANTHER" id="PTHR24321">
    <property type="entry name" value="DEHYDROGENASES, SHORT CHAIN"/>
    <property type="match status" value="1"/>
</dbReference>
<reference evidence="5" key="2">
    <citation type="submission" date="2017-04" db="EMBL/GenBank/DDBJ databases">
        <authorList>
            <person name="Porter S."/>
            <person name="Friesen M.L."/>
            <person name="Faber-Hammond J."/>
        </authorList>
    </citation>
    <scope>NUCLEOTIDE SEQUENCE</scope>
    <source>
        <strain evidence="5">Str16</strain>
    </source>
</reference>
<organism evidence="4">
    <name type="scientific">Sinorhizobium medicae</name>
    <dbReference type="NCBI Taxonomy" id="110321"/>
    <lineage>
        <taxon>Bacteria</taxon>
        <taxon>Pseudomonadati</taxon>
        <taxon>Pseudomonadota</taxon>
        <taxon>Alphaproteobacteria</taxon>
        <taxon>Hyphomicrobiales</taxon>
        <taxon>Rhizobiaceae</taxon>
        <taxon>Sinorhizobium/Ensifer group</taxon>
        <taxon>Sinorhizobium</taxon>
    </lineage>
</organism>
<dbReference type="InterPro" id="IPR036291">
    <property type="entry name" value="NAD(P)-bd_dom_sf"/>
</dbReference>